<evidence type="ECO:0000313" key="2">
    <source>
        <dbReference type="EMBL" id="KAE9203485.1"/>
    </source>
</evidence>
<keyword evidence="3" id="KW-1185">Reference proteome</keyword>
<name>A0A6A3XJ26_9STRA</name>
<feature type="region of interest" description="Disordered" evidence="1">
    <location>
        <begin position="1"/>
        <end position="40"/>
    </location>
</feature>
<feature type="region of interest" description="Disordered" evidence="1">
    <location>
        <begin position="285"/>
        <end position="306"/>
    </location>
</feature>
<comment type="caution">
    <text evidence="2">The sequence shown here is derived from an EMBL/GenBank/DDBJ whole genome shotgun (WGS) entry which is preliminary data.</text>
</comment>
<dbReference type="EMBL" id="QXGB01000822">
    <property type="protein sequence ID" value="KAE9203485.1"/>
    <property type="molecule type" value="Genomic_DNA"/>
</dbReference>
<dbReference type="OrthoDB" id="10392853at2759"/>
<reference evidence="2 3" key="1">
    <citation type="submission" date="2018-08" db="EMBL/GenBank/DDBJ databases">
        <title>Genomic investigation of the strawberry pathogen Phytophthora fragariae indicates pathogenicity is determined by transcriptional variation in three key races.</title>
        <authorList>
            <person name="Adams T.M."/>
            <person name="Armitage A.D."/>
            <person name="Sobczyk M.K."/>
            <person name="Bates H.J."/>
            <person name="Dunwell J.M."/>
            <person name="Nellist C.F."/>
            <person name="Harrison R.J."/>
        </authorList>
    </citation>
    <scope>NUCLEOTIDE SEQUENCE [LARGE SCALE GENOMIC DNA]</scope>
    <source>
        <strain evidence="2 3">NOV-27</strain>
    </source>
</reference>
<protein>
    <submittedName>
        <fullName evidence="2">Uncharacterized protein</fullName>
    </submittedName>
</protein>
<feature type="compositionally biased region" description="Low complexity" evidence="1">
    <location>
        <begin position="30"/>
        <end position="40"/>
    </location>
</feature>
<dbReference type="AlphaFoldDB" id="A0A6A3XJ26"/>
<evidence type="ECO:0000313" key="3">
    <source>
        <dbReference type="Proteomes" id="UP000433483"/>
    </source>
</evidence>
<proteinExistence type="predicted"/>
<sequence>MGARGRRSPPSFRRQGGRGARLAPLRREPAGGADALNLAGGSSDDAFRLLGTEAALTRPADSGSGAVDAASSSMTMTSAVEGRPLAGEAVASPGALGSAREAAGRAGLVDAGAGRGAELADSVGAVASWPAAAVGSPASDGWRRAARRVELRRSTGPHAGRPQARQNTLVYELNDRRSPMWYYSYDSGSTKTQREMKHVLARFASNCSERKFTPYWWTLIRFRHNKGSGSGQQRMPGTDGCVINVIKLEEKEVPLGYRSPSPVQWAKQEGLGPVTSGIDEDAVEDEAKHVAPTQSQERSEAEPPVDQPTHFCCLCQERLTFETHSLQLQALDFVKQLLLLRLLVFGTPLEAFSFYFSEMDSRIRSEWLFNIPPTRQGQLGVDDPADRTAVAGMESSLPLSDFVGDEKTVKSSTSKLERVFLQSCADLLLAASRTVSSEAAHGSTAMSQCYQDNRELSQSPIPRLSCLRWLQ</sequence>
<evidence type="ECO:0000256" key="1">
    <source>
        <dbReference type="SAM" id="MobiDB-lite"/>
    </source>
</evidence>
<organism evidence="2 3">
    <name type="scientific">Phytophthora fragariae</name>
    <dbReference type="NCBI Taxonomy" id="53985"/>
    <lineage>
        <taxon>Eukaryota</taxon>
        <taxon>Sar</taxon>
        <taxon>Stramenopiles</taxon>
        <taxon>Oomycota</taxon>
        <taxon>Peronosporomycetes</taxon>
        <taxon>Peronosporales</taxon>
        <taxon>Peronosporaceae</taxon>
        <taxon>Phytophthora</taxon>
    </lineage>
</organism>
<gene>
    <name evidence="2" type="ORF">PF005_g14171</name>
</gene>
<dbReference type="Proteomes" id="UP000433483">
    <property type="component" value="Unassembled WGS sequence"/>
</dbReference>
<accession>A0A6A3XJ26</accession>